<dbReference type="Proteomes" id="UP000295416">
    <property type="component" value="Unassembled WGS sequence"/>
</dbReference>
<evidence type="ECO:0000313" key="2">
    <source>
        <dbReference type="Proteomes" id="UP000295416"/>
    </source>
</evidence>
<keyword evidence="2" id="KW-1185">Reference proteome</keyword>
<reference evidence="1 2" key="1">
    <citation type="submission" date="2019-03" db="EMBL/GenBank/DDBJ databases">
        <title>Genomic Encyclopedia of Type Strains, Phase IV (KMG-IV): sequencing the most valuable type-strain genomes for metagenomic binning, comparative biology and taxonomic classification.</title>
        <authorList>
            <person name="Goeker M."/>
        </authorList>
    </citation>
    <scope>NUCLEOTIDE SEQUENCE [LARGE SCALE GENOMIC DNA]</scope>
    <source>
        <strain evidence="1 2">DSM 19377</strain>
    </source>
</reference>
<sequence>MDLRERFKNEGEKDFDGTYFIATPEGDYVIYDPIDESFYIDDGDVREIDDEDEIELLI</sequence>
<evidence type="ECO:0000313" key="1">
    <source>
        <dbReference type="EMBL" id="TCP32207.1"/>
    </source>
</evidence>
<accession>A0A4R2PB55</accession>
<comment type="caution">
    <text evidence="1">The sequence shown here is derived from an EMBL/GenBank/DDBJ whole genome shotgun (WGS) entry which is preliminary data.</text>
</comment>
<dbReference type="EMBL" id="SLXK01000001">
    <property type="protein sequence ID" value="TCP32207.1"/>
    <property type="molecule type" value="Genomic_DNA"/>
</dbReference>
<name>A0A4R2PB55_9BACL</name>
<protein>
    <submittedName>
        <fullName evidence="1">Uncharacterized protein</fullName>
    </submittedName>
</protein>
<organism evidence="1 2">
    <name type="scientific">Scopulibacillus darangshiensis</name>
    <dbReference type="NCBI Taxonomy" id="442528"/>
    <lineage>
        <taxon>Bacteria</taxon>
        <taxon>Bacillati</taxon>
        <taxon>Bacillota</taxon>
        <taxon>Bacilli</taxon>
        <taxon>Bacillales</taxon>
        <taxon>Sporolactobacillaceae</taxon>
        <taxon>Scopulibacillus</taxon>
    </lineage>
</organism>
<proteinExistence type="predicted"/>
<dbReference type="AlphaFoldDB" id="A0A4R2PB55"/>
<dbReference type="RefSeq" id="WP_165886796.1">
    <property type="nucleotide sequence ID" value="NZ_SLXK01000001.1"/>
</dbReference>
<gene>
    <name evidence="1" type="ORF">EV207_101185</name>
</gene>